<gene>
    <name evidence="1" type="ORF">AWB70_01020</name>
</gene>
<keyword evidence="2" id="KW-1185">Reference proteome</keyword>
<evidence type="ECO:0000313" key="2">
    <source>
        <dbReference type="Proteomes" id="UP000054740"/>
    </source>
</evidence>
<dbReference type="Proteomes" id="UP000054740">
    <property type="component" value="Unassembled WGS sequence"/>
</dbReference>
<protein>
    <submittedName>
        <fullName evidence="1">Uncharacterized protein</fullName>
    </submittedName>
</protein>
<dbReference type="AlphaFoldDB" id="A0A158FK22"/>
<reference evidence="2" key="1">
    <citation type="submission" date="2016-01" db="EMBL/GenBank/DDBJ databases">
        <authorList>
            <person name="Peeters C."/>
        </authorList>
    </citation>
    <scope>NUCLEOTIDE SEQUENCE [LARGE SCALE GENOMIC DNA]</scope>
</reference>
<organism evidence="1 2">
    <name type="scientific">Caballeronia cordobensis</name>
    <name type="common">Burkholderia cordobensis</name>
    <dbReference type="NCBI Taxonomy" id="1353886"/>
    <lineage>
        <taxon>Bacteria</taxon>
        <taxon>Pseudomonadati</taxon>
        <taxon>Pseudomonadota</taxon>
        <taxon>Betaproteobacteria</taxon>
        <taxon>Burkholderiales</taxon>
        <taxon>Burkholderiaceae</taxon>
        <taxon>Caballeronia</taxon>
    </lineage>
</organism>
<dbReference type="EMBL" id="FCNY02000002">
    <property type="protein sequence ID" value="SAL20224.1"/>
    <property type="molecule type" value="Genomic_DNA"/>
</dbReference>
<accession>A0A158FK22</accession>
<sequence length="132" mass="14861">MRTKHTPGPWRWEINRLHKSMQLVGGVPTYDLTVMDFARWGMDGACVRLREDVEGMNIMHRLADRADWIAPFHGREHHANWCADVTHPDMRLMAAAPDLLEALKAVVSVADRATVEFDMARAAIAKATGEKA</sequence>
<proteinExistence type="predicted"/>
<evidence type="ECO:0000313" key="1">
    <source>
        <dbReference type="EMBL" id="SAL20224.1"/>
    </source>
</evidence>
<name>A0A158FK22_CABCO</name>